<keyword evidence="1" id="KW-0418">Kinase</keyword>
<protein>
    <submittedName>
        <fullName evidence="1">Adenylate kinase</fullName>
        <ecNumber evidence="1">2.7.4.3</ecNumber>
    </submittedName>
    <submittedName>
        <fullName evidence="2">Putative P-loop containing nucleoside triphosphate hydrolase</fullName>
    </submittedName>
</protein>
<keyword evidence="3" id="KW-1185">Reference proteome</keyword>
<dbReference type="Proteomes" id="UP000215914">
    <property type="component" value="Chromosome 10"/>
</dbReference>
<reference evidence="1" key="3">
    <citation type="submission" date="2020-06" db="EMBL/GenBank/DDBJ databases">
        <title>Helianthus annuus Genome sequencing and assembly Release 2.</title>
        <authorList>
            <person name="Gouzy J."/>
            <person name="Langlade N."/>
            <person name="Munos S."/>
        </authorList>
    </citation>
    <scope>NUCLEOTIDE SEQUENCE</scope>
    <source>
        <tissue evidence="1">Leaves</tissue>
    </source>
</reference>
<name>A0A251TFV7_HELAN</name>
<gene>
    <name evidence="2" type="ORF">HannXRQ_Chr10g0278341</name>
    <name evidence="1" type="ORF">HanXRQr2_Chr03g0090361</name>
</gene>
<accession>A0A251TFV7</accession>
<dbReference type="GO" id="GO:0004017">
    <property type="term" value="F:AMP kinase activity"/>
    <property type="evidence" value="ECO:0007669"/>
    <property type="project" value="UniProtKB-EC"/>
</dbReference>
<dbReference type="STRING" id="4232.A0A251TFV7"/>
<reference evidence="1 3" key="1">
    <citation type="journal article" date="2017" name="Nature">
        <title>The sunflower genome provides insights into oil metabolism, flowering and Asterid evolution.</title>
        <authorList>
            <person name="Badouin H."/>
            <person name="Gouzy J."/>
            <person name="Grassa C.J."/>
            <person name="Murat F."/>
            <person name="Staton S.E."/>
            <person name="Cottret L."/>
            <person name="Lelandais-Briere C."/>
            <person name="Owens G.L."/>
            <person name="Carrere S."/>
            <person name="Mayjonade B."/>
            <person name="Legrand L."/>
            <person name="Gill N."/>
            <person name="Kane N.C."/>
            <person name="Bowers J.E."/>
            <person name="Hubner S."/>
            <person name="Bellec A."/>
            <person name="Berard A."/>
            <person name="Berges H."/>
            <person name="Blanchet N."/>
            <person name="Boniface M.C."/>
            <person name="Brunel D."/>
            <person name="Catrice O."/>
            <person name="Chaidir N."/>
            <person name="Claudel C."/>
            <person name="Donnadieu C."/>
            <person name="Faraut T."/>
            <person name="Fievet G."/>
            <person name="Helmstetter N."/>
            <person name="King M."/>
            <person name="Knapp S.J."/>
            <person name="Lai Z."/>
            <person name="Le Paslier M.C."/>
            <person name="Lippi Y."/>
            <person name="Lorenzon L."/>
            <person name="Mandel J.R."/>
            <person name="Marage G."/>
            <person name="Marchand G."/>
            <person name="Marquand E."/>
            <person name="Bret-Mestries E."/>
            <person name="Morien E."/>
            <person name="Nambeesan S."/>
            <person name="Nguyen T."/>
            <person name="Pegot-Espagnet P."/>
            <person name="Pouilly N."/>
            <person name="Raftis F."/>
            <person name="Sallet E."/>
            <person name="Schiex T."/>
            <person name="Thomas J."/>
            <person name="Vandecasteele C."/>
            <person name="Vares D."/>
            <person name="Vear F."/>
            <person name="Vautrin S."/>
            <person name="Crespi M."/>
            <person name="Mangin B."/>
            <person name="Burke J.M."/>
            <person name="Salse J."/>
            <person name="Munos S."/>
            <person name="Vincourt P."/>
            <person name="Rieseberg L.H."/>
            <person name="Langlade N.B."/>
        </authorList>
    </citation>
    <scope>NUCLEOTIDE SEQUENCE [LARGE SCALE GENOMIC DNA]</scope>
    <source>
        <strain evidence="3">cv. SF193</strain>
        <tissue evidence="1">Leaves</tissue>
    </source>
</reference>
<keyword evidence="1" id="KW-0808">Transferase</keyword>
<dbReference type="AlphaFoldDB" id="A0A251TFV7"/>
<reference evidence="2" key="2">
    <citation type="submission" date="2017-02" db="EMBL/GenBank/DDBJ databases">
        <title>Sunflower complete genome.</title>
        <authorList>
            <person name="Langlade N."/>
            <person name="Munos S."/>
        </authorList>
    </citation>
    <scope>NUCLEOTIDE SEQUENCE [LARGE SCALE GENOMIC DNA]</scope>
    <source>
        <tissue evidence="2">Leaves</tissue>
    </source>
</reference>
<evidence type="ECO:0000313" key="3">
    <source>
        <dbReference type="Proteomes" id="UP000215914"/>
    </source>
</evidence>
<dbReference type="EMBL" id="MNCJ02000318">
    <property type="protein sequence ID" value="KAF5812771.1"/>
    <property type="molecule type" value="Genomic_DNA"/>
</dbReference>
<proteinExistence type="predicted"/>
<organism evidence="2 3">
    <name type="scientific">Helianthus annuus</name>
    <name type="common">Common sunflower</name>
    <dbReference type="NCBI Taxonomy" id="4232"/>
    <lineage>
        <taxon>Eukaryota</taxon>
        <taxon>Viridiplantae</taxon>
        <taxon>Streptophyta</taxon>
        <taxon>Embryophyta</taxon>
        <taxon>Tracheophyta</taxon>
        <taxon>Spermatophyta</taxon>
        <taxon>Magnoliopsida</taxon>
        <taxon>eudicotyledons</taxon>
        <taxon>Gunneridae</taxon>
        <taxon>Pentapetalae</taxon>
        <taxon>asterids</taxon>
        <taxon>campanulids</taxon>
        <taxon>Asterales</taxon>
        <taxon>Asteraceae</taxon>
        <taxon>Asteroideae</taxon>
        <taxon>Heliantheae alliance</taxon>
        <taxon>Heliantheae</taxon>
        <taxon>Helianthus</taxon>
    </lineage>
</organism>
<dbReference type="EMBL" id="CM007899">
    <property type="protein sequence ID" value="OTG09609.1"/>
    <property type="molecule type" value="Genomic_DNA"/>
</dbReference>
<keyword evidence="2" id="KW-0378">Hydrolase</keyword>
<dbReference type="GO" id="GO:0016787">
    <property type="term" value="F:hydrolase activity"/>
    <property type="evidence" value="ECO:0007669"/>
    <property type="project" value="UniProtKB-KW"/>
</dbReference>
<evidence type="ECO:0000313" key="1">
    <source>
        <dbReference type="EMBL" id="KAF5812771.1"/>
    </source>
</evidence>
<sequence>MDKGELVANEIVVMVPRESFADRVVGPRLDSITSRRYHMTYSPRETEEIVAKLTRCFDDTVKNGTCIAA</sequence>
<dbReference type="InParanoid" id="A0A251TFV7"/>
<dbReference type="EC" id="2.7.4.3" evidence="1"/>
<dbReference type="Gramene" id="mRNA:HanXRQr2_Chr03g0090361">
    <property type="protein sequence ID" value="mRNA:HanXRQr2_Chr03g0090361"/>
    <property type="gene ID" value="HanXRQr2_Chr03g0090361"/>
</dbReference>
<evidence type="ECO:0000313" key="2">
    <source>
        <dbReference type="EMBL" id="OTG09609.1"/>
    </source>
</evidence>